<evidence type="ECO:0000313" key="3">
    <source>
        <dbReference type="Proteomes" id="UP000481030"/>
    </source>
</evidence>
<reference evidence="2 3" key="1">
    <citation type="journal article" date="2016" name="Antonie Van Leeuwenhoek">
        <title>Bacillus depressus sp. nov., isolated from soil of a sunflower field.</title>
        <authorList>
            <person name="Wei X."/>
            <person name="Xin D."/>
            <person name="Xin Y."/>
            <person name="Zhang H."/>
            <person name="Wang T."/>
            <person name="Zhang J."/>
        </authorList>
    </citation>
    <scope>NUCLEOTIDE SEQUENCE [LARGE SCALE GENOMIC DNA]</scope>
    <source>
        <strain evidence="2 3">BZ1</strain>
    </source>
</reference>
<dbReference type="InterPro" id="IPR014966">
    <property type="entry name" value="FRG-dom"/>
</dbReference>
<gene>
    <name evidence="2" type="ORF">F7731_09365</name>
</gene>
<keyword evidence="3" id="KW-1185">Reference proteome</keyword>
<dbReference type="Pfam" id="PF08867">
    <property type="entry name" value="FRG"/>
    <property type="match status" value="1"/>
</dbReference>
<dbReference type="OrthoDB" id="9816036at2"/>
<dbReference type="AlphaFoldDB" id="A0A6L3V5R4"/>
<dbReference type="RefSeq" id="WP_151534521.1">
    <property type="nucleotide sequence ID" value="NZ_WBOS01000003.1"/>
</dbReference>
<dbReference type="SMART" id="SM00901">
    <property type="entry name" value="FRG"/>
    <property type="match status" value="1"/>
</dbReference>
<dbReference type="Proteomes" id="UP000481030">
    <property type="component" value="Unassembled WGS sequence"/>
</dbReference>
<evidence type="ECO:0000259" key="1">
    <source>
        <dbReference type="SMART" id="SM00901"/>
    </source>
</evidence>
<name>A0A6L3V5R4_9BACI</name>
<evidence type="ECO:0000313" key="2">
    <source>
        <dbReference type="EMBL" id="KAB2336569.1"/>
    </source>
</evidence>
<protein>
    <submittedName>
        <fullName evidence="2">FRG domain-containing protein</fullName>
    </submittedName>
</protein>
<sequence length="252" mass="29309">MTIISQHFKTLLSRINQFMIYSQGNIWFRGHSNIGVDGDHVDYKLESTLFRLYNDLEYINRLENNYIYEFMTKGYSIHKSKNEWDLLYTMQHHGVPTRLLDWTTSLSTALYFASREWNPDKNTPCIWLLNPAKLNKALIGDNHLVLPTGDYFKYINKNGLSSRAIAPIYNSKRLIAQQGQFTLQGNILEGLKEELSKTVEYHDDILTKLDLSADIFNDVISYLHMNGVNDFTIFPDLDGLARVIKKRKSIFD</sequence>
<dbReference type="EMBL" id="WBOS01000003">
    <property type="protein sequence ID" value="KAB2336569.1"/>
    <property type="molecule type" value="Genomic_DNA"/>
</dbReference>
<organism evidence="2 3">
    <name type="scientific">Cytobacillus depressus</name>
    <dbReference type="NCBI Taxonomy" id="1602942"/>
    <lineage>
        <taxon>Bacteria</taxon>
        <taxon>Bacillati</taxon>
        <taxon>Bacillota</taxon>
        <taxon>Bacilli</taxon>
        <taxon>Bacillales</taxon>
        <taxon>Bacillaceae</taxon>
        <taxon>Cytobacillus</taxon>
    </lineage>
</organism>
<proteinExistence type="predicted"/>
<feature type="domain" description="FRG" evidence="1">
    <location>
        <begin position="22"/>
        <end position="127"/>
    </location>
</feature>
<comment type="caution">
    <text evidence="2">The sequence shown here is derived from an EMBL/GenBank/DDBJ whole genome shotgun (WGS) entry which is preliminary data.</text>
</comment>
<accession>A0A6L3V5R4</accession>